<dbReference type="Pfam" id="PF00591">
    <property type="entry name" value="Glycos_transf_3"/>
    <property type="match status" value="1"/>
</dbReference>
<feature type="binding site" evidence="9">
    <location>
        <position position="184"/>
    </location>
    <ligand>
        <name>anthranilate</name>
        <dbReference type="ChEBI" id="CHEBI:16567"/>
        <label>2</label>
    </ligand>
</feature>
<dbReference type="NCBIfam" id="TIGR01245">
    <property type="entry name" value="trpD"/>
    <property type="match status" value="1"/>
</dbReference>
<feature type="binding site" evidence="9">
    <location>
        <begin position="101"/>
        <end position="102"/>
    </location>
    <ligand>
        <name>5-phospho-alpha-D-ribose 1-diphosphate</name>
        <dbReference type="ChEBI" id="CHEBI:58017"/>
    </ligand>
</feature>
<dbReference type="SUPFAM" id="SSF47648">
    <property type="entry name" value="Nucleoside phosphorylase/phosphoribosyltransferase N-terminal domain"/>
    <property type="match status" value="1"/>
</dbReference>
<feature type="binding site" evidence="9">
    <location>
        <position position="106"/>
    </location>
    <ligand>
        <name>5-phospho-alpha-D-ribose 1-diphosphate</name>
        <dbReference type="ChEBI" id="CHEBI:58017"/>
    </ligand>
</feature>
<comment type="subunit">
    <text evidence="9">Homodimer.</text>
</comment>
<dbReference type="HOGENOM" id="CLU_034315_2_1_6"/>
<comment type="cofactor">
    <cofactor evidence="9">
        <name>Mg(2+)</name>
        <dbReference type="ChEBI" id="CHEBI:18420"/>
    </cofactor>
    <text evidence="9">Binds 2 magnesium ions per monomer.</text>
</comment>
<dbReference type="GO" id="GO:0004048">
    <property type="term" value="F:anthranilate phosphoribosyltransferase activity"/>
    <property type="evidence" value="ECO:0007669"/>
    <property type="project" value="UniProtKB-UniRule"/>
</dbReference>
<dbReference type="InterPro" id="IPR005940">
    <property type="entry name" value="Anthranilate_Pribosyl_Tfrase"/>
</dbReference>
<dbReference type="PANTHER" id="PTHR43285:SF2">
    <property type="entry name" value="ANTHRANILATE PHOSPHORIBOSYLTRANSFERASE"/>
    <property type="match status" value="1"/>
</dbReference>
<keyword evidence="2 9" id="KW-0028">Amino-acid biosynthesis</keyword>
<feature type="binding site" evidence="9">
    <location>
        <position position="98"/>
    </location>
    <ligand>
        <name>anthranilate</name>
        <dbReference type="ChEBI" id="CHEBI:16567"/>
        <label>1</label>
    </ligand>
</feature>
<dbReference type="EC" id="2.4.2.18" evidence="9"/>
<dbReference type="RefSeq" id="WP_012154837.1">
    <property type="nucleotide sequence ID" value="NC_009901.1"/>
</dbReference>
<dbReference type="UniPathway" id="UPA00035">
    <property type="reaction ID" value="UER00041"/>
</dbReference>
<sequence length="358" mass="37461">MMTQTEIKQLEIKSSETLIESLYRGESLNRTDAKTLFSRIIQGEMNEVTMAGMLVAMKMRGETIDEISGAADALRTAAKSFPTPSESTVSQGIVDIVGTGGDGHNTINISTTAAFVAAAAGAKVAKHGNRSVSSKSGSSDLLAQFGIDLTMAPETARDCLDELGLCFLFAPHYHGGVAHAVPVRQALKTRTLFNVLGPLINPSRPDFMLLGVYSPELVAPIAQVVKALGIKRAMVVHGSGLDEVALHGDTLVHELKDGAISEYRITPAMLGVPEAKLTDLEGGAPEENADYTRAILQGKGKAAHMNAVAINAGCALYVAGICTDIKSGTALALETINSGKAYKLLTQLANASQAGKGA</sequence>
<dbReference type="EMBL" id="CP000851">
    <property type="protein sequence ID" value="ABV86913.1"/>
    <property type="molecule type" value="Genomic_DNA"/>
</dbReference>
<evidence type="ECO:0000259" key="10">
    <source>
        <dbReference type="Pfam" id="PF00591"/>
    </source>
</evidence>
<keyword evidence="9" id="KW-0460">Magnesium</keyword>
<protein>
    <recommendedName>
        <fullName evidence="9">Anthranilate phosphoribosyltransferase</fullName>
        <ecNumber evidence="9">2.4.2.18</ecNumber>
    </recommendedName>
</protein>
<dbReference type="eggNOG" id="COG0547">
    <property type="taxonomic scope" value="Bacteria"/>
</dbReference>
<dbReference type="STRING" id="398579.Spea_1588"/>
<feature type="domain" description="Glycosyl transferase family 3" evidence="10">
    <location>
        <begin position="91"/>
        <end position="342"/>
    </location>
</feature>
<comment type="similarity">
    <text evidence="8">In the C-terminal section; belongs to the anthranilate phosphoribosyltransferase family.</text>
</comment>
<name>A8H2X6_SHEPA</name>
<evidence type="ECO:0000259" key="11">
    <source>
        <dbReference type="Pfam" id="PF02885"/>
    </source>
</evidence>
<evidence type="ECO:0000256" key="8">
    <source>
        <dbReference type="ARBA" id="ARBA00061188"/>
    </source>
</evidence>
<dbReference type="OrthoDB" id="9806430at2"/>
<dbReference type="InterPro" id="IPR017459">
    <property type="entry name" value="Glycosyl_Trfase_fam3_N_dom"/>
</dbReference>
<feature type="binding site" evidence="9">
    <location>
        <position position="129"/>
    </location>
    <ligand>
        <name>anthranilate</name>
        <dbReference type="ChEBI" id="CHEBI:16567"/>
        <label>1</label>
    </ligand>
</feature>
<evidence type="ECO:0000256" key="6">
    <source>
        <dbReference type="ARBA" id="ARBA00023141"/>
    </source>
</evidence>
<keyword evidence="4 9" id="KW-0808">Transferase</keyword>
<keyword evidence="6 9" id="KW-0057">Aromatic amino acid biosynthesis</keyword>
<accession>A8H2X6</accession>
<dbReference type="PANTHER" id="PTHR43285">
    <property type="entry name" value="ANTHRANILATE PHOSPHORIBOSYLTRANSFERASE"/>
    <property type="match status" value="1"/>
</dbReference>
<organism evidence="12 13">
    <name type="scientific">Shewanella pealeana (strain ATCC 700345 / ANG-SQ1)</name>
    <dbReference type="NCBI Taxonomy" id="398579"/>
    <lineage>
        <taxon>Bacteria</taxon>
        <taxon>Pseudomonadati</taxon>
        <taxon>Pseudomonadota</taxon>
        <taxon>Gammaproteobacteria</taxon>
        <taxon>Alteromonadales</taxon>
        <taxon>Shewanellaceae</taxon>
        <taxon>Shewanella</taxon>
    </lineage>
</organism>
<reference evidence="12 13" key="1">
    <citation type="submission" date="2007-10" db="EMBL/GenBank/DDBJ databases">
        <title>Complete sequence of Shewanella pealeana ATCC 700345.</title>
        <authorList>
            <consortium name="US DOE Joint Genome Institute"/>
            <person name="Copeland A."/>
            <person name="Lucas S."/>
            <person name="Lapidus A."/>
            <person name="Barry K."/>
            <person name="Glavina del Rio T."/>
            <person name="Dalin E."/>
            <person name="Tice H."/>
            <person name="Pitluck S."/>
            <person name="Chertkov O."/>
            <person name="Brettin T."/>
            <person name="Bruce D."/>
            <person name="Detter J.C."/>
            <person name="Han C."/>
            <person name="Schmutz J."/>
            <person name="Larimer F."/>
            <person name="Land M."/>
            <person name="Hauser L."/>
            <person name="Kyrpides N."/>
            <person name="Kim E."/>
            <person name="Zhao J.-S.Z."/>
            <person name="Manno D."/>
            <person name="Hawari J."/>
            <person name="Richardson P."/>
        </authorList>
    </citation>
    <scope>NUCLEOTIDE SEQUENCE [LARGE SCALE GENOMIC DNA]</scope>
    <source>
        <strain evidence="13">ATCC 700345 / ANG-SQ1</strain>
    </source>
</reference>
<keyword evidence="5 9" id="KW-0822">Tryptophan biosynthesis</keyword>
<evidence type="ECO:0000256" key="1">
    <source>
        <dbReference type="ARBA" id="ARBA00004907"/>
    </source>
</evidence>
<keyword evidence="3 9" id="KW-0328">Glycosyltransferase</keyword>
<feature type="binding site" evidence="9">
    <location>
        <position position="243"/>
    </location>
    <ligand>
        <name>Mg(2+)</name>
        <dbReference type="ChEBI" id="CHEBI:18420"/>
        <label>1</label>
    </ligand>
</feature>
<dbReference type="InterPro" id="IPR036320">
    <property type="entry name" value="Glycosyl_Trfase_fam3_N_dom_sf"/>
</dbReference>
<dbReference type="InterPro" id="IPR000312">
    <property type="entry name" value="Glycosyl_Trfase_fam3"/>
</dbReference>
<feature type="binding site" evidence="9">
    <location>
        <position position="242"/>
    </location>
    <ligand>
        <name>Mg(2+)</name>
        <dbReference type="ChEBI" id="CHEBI:18420"/>
        <label>2</label>
    </ligand>
</feature>
<evidence type="ECO:0000256" key="5">
    <source>
        <dbReference type="ARBA" id="ARBA00022822"/>
    </source>
</evidence>
<dbReference type="Pfam" id="PF02885">
    <property type="entry name" value="Glycos_trans_3N"/>
    <property type="match status" value="1"/>
</dbReference>
<evidence type="ECO:0000313" key="13">
    <source>
        <dbReference type="Proteomes" id="UP000002608"/>
    </source>
</evidence>
<dbReference type="KEGG" id="spl:Spea_1588"/>
<dbReference type="InterPro" id="IPR035902">
    <property type="entry name" value="Nuc_phospho_transferase"/>
</dbReference>
<comment type="caution">
    <text evidence="9">Lacks conserved residue(s) required for the propagation of feature annotation.</text>
</comment>
<proteinExistence type="inferred from homology"/>
<feature type="binding site" evidence="9">
    <location>
        <position position="98"/>
    </location>
    <ligand>
        <name>5-phospho-alpha-D-ribose 1-diphosphate</name>
        <dbReference type="ChEBI" id="CHEBI:58017"/>
    </ligand>
</feature>
<comment type="function">
    <text evidence="9">Catalyzes the transfer of the phosphoribosyl group of 5-phosphorylribose-1-pyrophosphate (PRPP) to anthranilate to yield N-(5'-phosphoribosyl)-anthranilate (PRA).</text>
</comment>
<evidence type="ECO:0000256" key="7">
    <source>
        <dbReference type="ARBA" id="ARBA00052328"/>
    </source>
</evidence>
<comment type="similarity">
    <text evidence="9">Belongs to the anthranilate phosphoribosyltransferase family.</text>
</comment>
<comment type="pathway">
    <text evidence="1 9">Amino-acid biosynthesis; L-tryptophan biosynthesis; L-tryptophan from chorismate: step 2/5.</text>
</comment>
<feature type="binding site" evidence="9">
    <location>
        <position position="110"/>
    </location>
    <ligand>
        <name>Mg(2+)</name>
        <dbReference type="ChEBI" id="CHEBI:18420"/>
        <label>1</label>
    </ligand>
</feature>
<feature type="binding site" evidence="9">
    <location>
        <position position="243"/>
    </location>
    <ligand>
        <name>Mg(2+)</name>
        <dbReference type="ChEBI" id="CHEBI:18420"/>
        <label>2</label>
    </ligand>
</feature>
<feature type="binding site" evidence="9">
    <location>
        <position position="138"/>
    </location>
    <ligand>
        <name>5-phospho-alpha-D-ribose 1-diphosphate</name>
        <dbReference type="ChEBI" id="CHEBI:58017"/>
    </ligand>
</feature>
<dbReference type="GO" id="GO:0000287">
    <property type="term" value="F:magnesium ion binding"/>
    <property type="evidence" value="ECO:0007669"/>
    <property type="project" value="UniProtKB-UniRule"/>
</dbReference>
<dbReference type="FunFam" id="3.40.1030.10:FF:000002">
    <property type="entry name" value="Anthranilate phosphoribosyltransferase"/>
    <property type="match status" value="1"/>
</dbReference>
<evidence type="ECO:0000256" key="3">
    <source>
        <dbReference type="ARBA" id="ARBA00022676"/>
    </source>
</evidence>
<dbReference type="Gene3D" id="1.20.970.10">
    <property type="entry name" value="Transferase, Pyrimidine Nucleoside Phosphorylase, Chain C"/>
    <property type="match status" value="1"/>
</dbReference>
<gene>
    <name evidence="9" type="primary">trpD</name>
    <name evidence="12" type="ordered locus">Spea_1588</name>
</gene>
<evidence type="ECO:0000256" key="4">
    <source>
        <dbReference type="ARBA" id="ARBA00022679"/>
    </source>
</evidence>
<feature type="binding site" evidence="9">
    <location>
        <begin position="126"/>
        <end position="134"/>
    </location>
    <ligand>
        <name>5-phospho-alpha-D-ribose 1-diphosphate</name>
        <dbReference type="ChEBI" id="CHEBI:58017"/>
    </ligand>
</feature>
<evidence type="ECO:0000313" key="12">
    <source>
        <dbReference type="EMBL" id="ABV86913.1"/>
    </source>
</evidence>
<dbReference type="GO" id="GO:0005829">
    <property type="term" value="C:cytosol"/>
    <property type="evidence" value="ECO:0007669"/>
    <property type="project" value="TreeGrafter"/>
</dbReference>
<keyword evidence="9" id="KW-0479">Metal-binding</keyword>
<keyword evidence="13" id="KW-1185">Reference proteome</keyword>
<dbReference type="AlphaFoldDB" id="A8H2X6"/>
<evidence type="ECO:0000256" key="2">
    <source>
        <dbReference type="ARBA" id="ARBA00022605"/>
    </source>
</evidence>
<feature type="binding site" evidence="9">
    <location>
        <begin position="108"/>
        <end position="111"/>
    </location>
    <ligand>
        <name>5-phospho-alpha-D-ribose 1-diphosphate</name>
        <dbReference type="ChEBI" id="CHEBI:58017"/>
    </ligand>
</feature>
<evidence type="ECO:0000256" key="9">
    <source>
        <dbReference type="HAMAP-Rule" id="MF_00211"/>
    </source>
</evidence>
<dbReference type="SUPFAM" id="SSF52418">
    <property type="entry name" value="Nucleoside phosphorylase/phosphoribosyltransferase catalytic domain"/>
    <property type="match status" value="1"/>
</dbReference>
<dbReference type="GO" id="GO:0000162">
    <property type="term" value="P:L-tryptophan biosynthetic process"/>
    <property type="evidence" value="ECO:0007669"/>
    <property type="project" value="UniProtKB-UniRule"/>
</dbReference>
<feature type="domain" description="Glycosyl transferase family 3 N-terminal" evidence="11">
    <location>
        <begin position="17"/>
        <end position="78"/>
    </location>
</feature>
<dbReference type="Gene3D" id="3.40.1030.10">
    <property type="entry name" value="Nucleoside phosphorylase/phosphoribosyltransferase catalytic domain"/>
    <property type="match status" value="1"/>
</dbReference>
<dbReference type="Proteomes" id="UP000002608">
    <property type="component" value="Chromosome"/>
</dbReference>
<comment type="catalytic activity">
    <reaction evidence="7 9">
        <text>N-(5-phospho-beta-D-ribosyl)anthranilate + diphosphate = 5-phospho-alpha-D-ribose 1-diphosphate + anthranilate</text>
        <dbReference type="Rhea" id="RHEA:11768"/>
        <dbReference type="ChEBI" id="CHEBI:16567"/>
        <dbReference type="ChEBI" id="CHEBI:18277"/>
        <dbReference type="ChEBI" id="CHEBI:33019"/>
        <dbReference type="ChEBI" id="CHEBI:58017"/>
        <dbReference type="EC" id="2.4.2.18"/>
    </reaction>
</comment>
<dbReference type="HAMAP" id="MF_00211">
    <property type="entry name" value="TrpD"/>
    <property type="match status" value="1"/>
</dbReference>